<evidence type="ECO:0000313" key="5">
    <source>
        <dbReference type="Proteomes" id="UP001596415"/>
    </source>
</evidence>
<dbReference type="SUPFAM" id="SSF49764">
    <property type="entry name" value="HSP20-like chaperones"/>
    <property type="match status" value="1"/>
</dbReference>
<dbReference type="InterPro" id="IPR031107">
    <property type="entry name" value="Small_HSP"/>
</dbReference>
<sequence>MKLVKRNNGFLPSIFDELFLENRLDVPNYENFSSPKVNIKENNTNFIIEVAAPGLEKENFEVAIEEDQLSVSYKTENISENNSSETAENTKFTHKEFNFSKFTRSFTLPDTINKEDIKASYVQGILSISLEKVEEKKEIKRMVEIS</sequence>
<dbReference type="CDD" id="cd06464">
    <property type="entry name" value="ACD_sHsps-like"/>
    <property type="match status" value="1"/>
</dbReference>
<evidence type="ECO:0000256" key="1">
    <source>
        <dbReference type="PROSITE-ProRule" id="PRU00285"/>
    </source>
</evidence>
<dbReference type="Proteomes" id="UP001596415">
    <property type="component" value="Unassembled WGS sequence"/>
</dbReference>
<reference evidence="5" key="1">
    <citation type="journal article" date="2019" name="Int. J. Syst. Evol. Microbiol.">
        <title>The Global Catalogue of Microorganisms (GCM) 10K type strain sequencing project: providing services to taxonomists for standard genome sequencing and annotation.</title>
        <authorList>
            <consortium name="The Broad Institute Genomics Platform"/>
            <consortium name="The Broad Institute Genome Sequencing Center for Infectious Disease"/>
            <person name="Wu L."/>
            <person name="Ma J."/>
        </authorList>
    </citation>
    <scope>NUCLEOTIDE SEQUENCE [LARGE SCALE GENOMIC DNA]</scope>
    <source>
        <strain evidence="5">CGMCC 1.16306</strain>
    </source>
</reference>
<protein>
    <submittedName>
        <fullName evidence="4">Hsp20/alpha crystallin family protein</fullName>
    </submittedName>
</protein>
<dbReference type="PROSITE" id="PS01031">
    <property type="entry name" value="SHSP"/>
    <property type="match status" value="1"/>
</dbReference>
<dbReference type="PANTHER" id="PTHR11527">
    <property type="entry name" value="HEAT-SHOCK PROTEIN 20 FAMILY MEMBER"/>
    <property type="match status" value="1"/>
</dbReference>
<keyword evidence="5" id="KW-1185">Reference proteome</keyword>
<comment type="caution">
    <text evidence="4">The sequence shown here is derived from an EMBL/GenBank/DDBJ whole genome shotgun (WGS) entry which is preliminary data.</text>
</comment>
<gene>
    <name evidence="4" type="ORF">ACFQO1_10870</name>
</gene>
<dbReference type="EMBL" id="JBHTBN010000005">
    <property type="protein sequence ID" value="MFC7358194.1"/>
    <property type="molecule type" value="Genomic_DNA"/>
</dbReference>
<dbReference type="Pfam" id="PF00011">
    <property type="entry name" value="HSP20"/>
    <property type="match status" value="1"/>
</dbReference>
<dbReference type="InterPro" id="IPR002068">
    <property type="entry name" value="A-crystallin/Hsp20_dom"/>
</dbReference>
<evidence type="ECO:0000313" key="4">
    <source>
        <dbReference type="EMBL" id="MFC7358194.1"/>
    </source>
</evidence>
<dbReference type="Gene3D" id="2.60.40.790">
    <property type="match status" value="1"/>
</dbReference>
<accession>A0ABW2MVI0</accession>
<feature type="domain" description="SHSP" evidence="3">
    <location>
        <begin position="28"/>
        <end position="146"/>
    </location>
</feature>
<proteinExistence type="inferred from homology"/>
<comment type="similarity">
    <text evidence="1 2">Belongs to the small heat shock protein (HSP20) family.</text>
</comment>
<name>A0ABW2MVI0_9FLAO</name>
<evidence type="ECO:0000256" key="2">
    <source>
        <dbReference type="RuleBase" id="RU003616"/>
    </source>
</evidence>
<dbReference type="RefSeq" id="WP_380218090.1">
    <property type="nucleotide sequence ID" value="NZ_JBHTBN010000005.1"/>
</dbReference>
<organism evidence="4 5">
    <name type="scientific">Jejudonia soesokkakensis</name>
    <dbReference type="NCBI Taxonomy" id="1323432"/>
    <lineage>
        <taxon>Bacteria</taxon>
        <taxon>Pseudomonadati</taxon>
        <taxon>Bacteroidota</taxon>
        <taxon>Flavobacteriia</taxon>
        <taxon>Flavobacteriales</taxon>
        <taxon>Flavobacteriaceae</taxon>
        <taxon>Jejudonia</taxon>
    </lineage>
</organism>
<dbReference type="InterPro" id="IPR008978">
    <property type="entry name" value="HSP20-like_chaperone"/>
</dbReference>
<evidence type="ECO:0000259" key="3">
    <source>
        <dbReference type="PROSITE" id="PS01031"/>
    </source>
</evidence>